<evidence type="ECO:0000256" key="1">
    <source>
        <dbReference type="ARBA" id="ARBA00022729"/>
    </source>
</evidence>
<name>A0A816UH62_BRANA</name>
<accession>A0A816UH62</accession>
<dbReference type="PANTHER" id="PTHR30222:SF17">
    <property type="entry name" value="SPERMIDINE_PUTRESCINE-BINDING PERIPLASMIC PROTEIN"/>
    <property type="match status" value="1"/>
</dbReference>
<evidence type="ECO:0000313" key="2">
    <source>
        <dbReference type="EMBL" id="CAF2108830.1"/>
    </source>
</evidence>
<keyword evidence="1" id="KW-0732">Signal</keyword>
<proteinExistence type="predicted"/>
<protein>
    <submittedName>
        <fullName evidence="2">(rape) hypothetical protein</fullName>
    </submittedName>
</protein>
<dbReference type="Proteomes" id="UP001295469">
    <property type="component" value="Chromosome C08"/>
</dbReference>
<dbReference type="SUPFAM" id="SSF53850">
    <property type="entry name" value="Periplasmic binding protein-like II"/>
    <property type="match status" value="1"/>
</dbReference>
<dbReference type="EMBL" id="HG994372">
    <property type="protein sequence ID" value="CAF2108830.1"/>
    <property type="molecule type" value="Genomic_DNA"/>
</dbReference>
<dbReference type="PANTHER" id="PTHR30222">
    <property type="entry name" value="SPERMIDINE/PUTRESCINE-BINDING PERIPLASMIC PROTEIN"/>
    <property type="match status" value="1"/>
</dbReference>
<sequence length="35" mass="4380">MWAVPYRWGSMVISYKKSKFQQYKLAPIQDWEDLW</sequence>
<gene>
    <name evidence="2" type="ORF">DARMORV10_C08P16710.1</name>
</gene>
<organism evidence="2">
    <name type="scientific">Brassica napus</name>
    <name type="common">Rape</name>
    <dbReference type="NCBI Taxonomy" id="3708"/>
    <lineage>
        <taxon>Eukaryota</taxon>
        <taxon>Viridiplantae</taxon>
        <taxon>Streptophyta</taxon>
        <taxon>Embryophyta</taxon>
        <taxon>Tracheophyta</taxon>
        <taxon>Spermatophyta</taxon>
        <taxon>Magnoliopsida</taxon>
        <taxon>eudicotyledons</taxon>
        <taxon>Gunneridae</taxon>
        <taxon>Pentapetalae</taxon>
        <taxon>rosids</taxon>
        <taxon>malvids</taxon>
        <taxon>Brassicales</taxon>
        <taxon>Brassicaceae</taxon>
        <taxon>Brassiceae</taxon>
        <taxon>Brassica</taxon>
    </lineage>
</organism>
<dbReference type="Gramene" id="CDX84032">
    <property type="protein sequence ID" value="CDX84032"/>
    <property type="gene ID" value="GSBRNA2T00139848001"/>
</dbReference>
<dbReference type="AlphaFoldDB" id="A0A816UH62"/>
<reference evidence="2" key="1">
    <citation type="submission" date="2021-01" db="EMBL/GenBank/DDBJ databases">
        <authorList>
            <consortium name="Genoscope - CEA"/>
            <person name="William W."/>
        </authorList>
    </citation>
    <scope>NUCLEOTIDE SEQUENCE</scope>
</reference>